<evidence type="ECO:0000256" key="7">
    <source>
        <dbReference type="PIRSR" id="PIRSR001235-1"/>
    </source>
</evidence>
<keyword evidence="6" id="KW-0464">Manganese</keyword>
<dbReference type="Gene3D" id="3.30.70.360">
    <property type="match status" value="1"/>
</dbReference>
<feature type="binding site" evidence="7">
    <location>
        <position position="213"/>
    </location>
    <ligand>
        <name>Zn(2+)</name>
        <dbReference type="ChEBI" id="CHEBI:29105"/>
        <label>1</label>
    </ligand>
</feature>
<name>A0AA96FA37_9MICO</name>
<dbReference type="Gene3D" id="3.40.630.10">
    <property type="entry name" value="Zn peptidases"/>
    <property type="match status" value="1"/>
</dbReference>
<dbReference type="PANTHER" id="PTHR32494:SF19">
    <property type="entry name" value="ALLANTOATE DEIMINASE-RELATED"/>
    <property type="match status" value="1"/>
</dbReference>
<evidence type="ECO:0000259" key="9">
    <source>
        <dbReference type="Pfam" id="PF07687"/>
    </source>
</evidence>
<evidence type="ECO:0000256" key="2">
    <source>
        <dbReference type="ARBA" id="ARBA00006153"/>
    </source>
</evidence>
<dbReference type="Pfam" id="PF07687">
    <property type="entry name" value="M20_dimer"/>
    <property type="match status" value="1"/>
</dbReference>
<dbReference type="GO" id="GO:0046872">
    <property type="term" value="F:metal ion binding"/>
    <property type="evidence" value="ECO:0007669"/>
    <property type="project" value="UniProtKB-KW"/>
</dbReference>
<keyword evidence="4 7" id="KW-0479">Metal-binding</keyword>
<protein>
    <submittedName>
        <fullName evidence="10">Allantoate amidohydrolase</fullName>
    </submittedName>
</protein>
<dbReference type="InterPro" id="IPR036264">
    <property type="entry name" value="Bact_exopeptidase_dim_dom"/>
</dbReference>
<evidence type="ECO:0000256" key="4">
    <source>
        <dbReference type="ARBA" id="ARBA00022723"/>
    </source>
</evidence>
<feature type="binding site" evidence="7">
    <location>
        <position position="103"/>
    </location>
    <ligand>
        <name>Zn(2+)</name>
        <dbReference type="ChEBI" id="CHEBI:29105"/>
        <label>1</label>
    </ligand>
</feature>
<organism evidence="10">
    <name type="scientific">Demequina capsici</name>
    <dbReference type="NCBI Taxonomy" id="3075620"/>
    <lineage>
        <taxon>Bacteria</taxon>
        <taxon>Bacillati</taxon>
        <taxon>Actinomycetota</taxon>
        <taxon>Actinomycetes</taxon>
        <taxon>Micrococcales</taxon>
        <taxon>Demequinaceae</taxon>
        <taxon>Demequina</taxon>
    </lineage>
</organism>
<sequence>MTVPPYVAPGVVASASSPDEPDDAVPFSAQEILARCDILATHSSRVGAIERSYLTAEHARTNWTVGEWMAEAGLEPWQDAAGNQRGTLAGPADDSPVLLLASHLDTVPGAGRYDGILGTLMAIAVVGRLESKGVELPFGVEVLGFADEEGTRFGRTLLGSCAVAGTWQDSWWELRDAQGISLRTAFEAFGLDPARIEEAALPREKVLGYLEAHIEQGPLLEDADRALGVVTGIMGARRFDLTMIGEAGHAGGMPYGRRRDALLGASELVTAIESLSRDNGAIGTVGRMQAYPGAANVIPGRAEFSLDLRAETDELRDRVWDLVQEHADKIAAARGLTFESVERHDARATVVGDRLAQAIRAGIAATGDPDPLELLSKAGHDAMAVASLTDYAMLFIRCGGGISHHKDESVIEGDVALALDAFEAAVLDLARDLA</sequence>
<dbReference type="KEGG" id="dcp:RN607_10120"/>
<feature type="binding site" evidence="8">
    <location>
        <position position="309"/>
    </location>
    <ligand>
        <name>allantoate</name>
        <dbReference type="ChEBI" id="CHEBI:17536"/>
    </ligand>
</feature>
<comment type="subunit">
    <text evidence="3">Homodimer.</text>
</comment>
<proteinExistence type="inferred from homology"/>
<comment type="cofactor">
    <cofactor evidence="1">
        <name>Mn(2+)</name>
        <dbReference type="ChEBI" id="CHEBI:29035"/>
    </cofactor>
</comment>
<dbReference type="AlphaFoldDB" id="A0AA96FA37"/>
<gene>
    <name evidence="10" type="ORF">RN607_10120</name>
</gene>
<dbReference type="GO" id="GO:0016813">
    <property type="term" value="F:hydrolase activity, acting on carbon-nitrogen (but not peptide) bonds, in linear amidines"/>
    <property type="evidence" value="ECO:0007669"/>
    <property type="project" value="InterPro"/>
</dbReference>
<evidence type="ECO:0000256" key="6">
    <source>
        <dbReference type="ARBA" id="ARBA00023211"/>
    </source>
</evidence>
<evidence type="ECO:0000256" key="3">
    <source>
        <dbReference type="ARBA" id="ARBA00011738"/>
    </source>
</evidence>
<feature type="binding site" evidence="8">
    <location>
        <position position="238"/>
    </location>
    <ligand>
        <name>allantoate</name>
        <dbReference type="ChEBI" id="CHEBI:17536"/>
    </ligand>
</feature>
<feature type="binding site" evidence="7">
    <location>
        <position position="114"/>
    </location>
    <ligand>
        <name>Zn(2+)</name>
        <dbReference type="ChEBI" id="CHEBI:29105"/>
        <label>1</label>
    </ligand>
</feature>
<dbReference type="PIRSF" id="PIRSF001235">
    <property type="entry name" value="Amidase_carbamoylase"/>
    <property type="match status" value="1"/>
</dbReference>
<feature type="binding site" evidence="8">
    <location>
        <position position="296"/>
    </location>
    <ligand>
        <name>allantoate</name>
        <dbReference type="ChEBI" id="CHEBI:17536"/>
    </ligand>
</feature>
<feature type="binding site" evidence="7">
    <location>
        <position position="114"/>
    </location>
    <ligand>
        <name>Zn(2+)</name>
        <dbReference type="ChEBI" id="CHEBI:29105"/>
        <label>2</label>
    </ligand>
</feature>
<feature type="binding site" evidence="7">
    <location>
        <position position="149"/>
    </location>
    <ligand>
        <name>Zn(2+)</name>
        <dbReference type="ChEBI" id="CHEBI:29105"/>
        <label>2</label>
    </ligand>
</feature>
<evidence type="ECO:0000256" key="5">
    <source>
        <dbReference type="ARBA" id="ARBA00022801"/>
    </source>
</evidence>
<feature type="domain" description="Peptidase M20 dimerisation" evidence="9">
    <location>
        <begin position="232"/>
        <end position="331"/>
    </location>
</feature>
<dbReference type="InterPro" id="IPR010158">
    <property type="entry name" value="Amidase_Cbmase"/>
</dbReference>
<accession>A0AA96FA37</accession>
<dbReference type="Proteomes" id="UP001303408">
    <property type="component" value="Chromosome"/>
</dbReference>
<evidence type="ECO:0000256" key="1">
    <source>
        <dbReference type="ARBA" id="ARBA00001936"/>
    </source>
</evidence>
<dbReference type="PANTHER" id="PTHR32494">
    <property type="entry name" value="ALLANTOATE DEIMINASE-RELATED"/>
    <property type="match status" value="1"/>
</dbReference>
<reference evidence="10" key="1">
    <citation type="submission" date="2023-09" db="EMBL/GenBank/DDBJ databases">
        <title>Demequina sp. a novel bacteria isolated from Capsicum annuum.</title>
        <authorList>
            <person name="Humaira Z."/>
            <person name="Lee J."/>
            <person name="Cho D."/>
        </authorList>
    </citation>
    <scope>NUCLEOTIDE SEQUENCE</scope>
    <source>
        <strain evidence="10">PMTSA13</strain>
    </source>
</reference>
<dbReference type="InterPro" id="IPR001261">
    <property type="entry name" value="ArgE/DapE_CS"/>
</dbReference>
<dbReference type="Pfam" id="PF01546">
    <property type="entry name" value="Peptidase_M20"/>
    <property type="match status" value="1"/>
</dbReference>
<keyword evidence="5" id="KW-0378">Hydrolase</keyword>
<evidence type="ECO:0000256" key="8">
    <source>
        <dbReference type="PIRSR" id="PIRSR001235-2"/>
    </source>
</evidence>
<feature type="binding site" evidence="7">
    <location>
        <position position="404"/>
    </location>
    <ligand>
        <name>Zn(2+)</name>
        <dbReference type="ChEBI" id="CHEBI:29105"/>
        <label>2</label>
    </ligand>
</feature>
<dbReference type="NCBIfam" id="NF006775">
    <property type="entry name" value="PRK09290.2-5"/>
    <property type="match status" value="1"/>
</dbReference>
<keyword evidence="7" id="KW-0862">Zinc</keyword>
<dbReference type="InterPro" id="IPR002933">
    <property type="entry name" value="Peptidase_M20"/>
</dbReference>
<dbReference type="SUPFAM" id="SSF55031">
    <property type="entry name" value="Bacterial exopeptidase dimerisation domain"/>
    <property type="match status" value="1"/>
</dbReference>
<dbReference type="SUPFAM" id="SSF53187">
    <property type="entry name" value="Zn-dependent exopeptidases"/>
    <property type="match status" value="1"/>
</dbReference>
<dbReference type="RefSeq" id="WP_313542392.1">
    <property type="nucleotide sequence ID" value="NZ_CP134880.1"/>
</dbReference>
<evidence type="ECO:0000313" key="10">
    <source>
        <dbReference type="EMBL" id="WNM26553.1"/>
    </source>
</evidence>
<dbReference type="EMBL" id="CP134880">
    <property type="protein sequence ID" value="WNM26553.1"/>
    <property type="molecule type" value="Genomic_DNA"/>
</dbReference>
<dbReference type="InterPro" id="IPR011650">
    <property type="entry name" value="Peptidase_M20_dimer"/>
</dbReference>
<dbReference type="PROSITE" id="PS00758">
    <property type="entry name" value="ARGE_DAPE_CPG2_1"/>
    <property type="match status" value="1"/>
</dbReference>
<comment type="cofactor">
    <cofactor evidence="7">
        <name>Zn(2+)</name>
        <dbReference type="ChEBI" id="CHEBI:29105"/>
    </cofactor>
    <text evidence="7">Binds 2 Zn(2+) ions per subunit.</text>
</comment>
<dbReference type="NCBIfam" id="TIGR01879">
    <property type="entry name" value="hydantase"/>
    <property type="match status" value="1"/>
</dbReference>
<dbReference type="CDD" id="cd03884">
    <property type="entry name" value="M20_bAS"/>
    <property type="match status" value="1"/>
</dbReference>
<comment type="similarity">
    <text evidence="2">Belongs to the peptidase M20 family.</text>
</comment>